<keyword evidence="3" id="KW-0479">Metal-binding</keyword>
<dbReference type="EMBL" id="CAXKWB010005248">
    <property type="protein sequence ID" value="CAL4077497.1"/>
    <property type="molecule type" value="Genomic_DNA"/>
</dbReference>
<dbReference type="InterPro" id="IPR022682">
    <property type="entry name" value="Calpain_domain_III"/>
</dbReference>
<dbReference type="Pfam" id="PF01067">
    <property type="entry name" value="Calpain_III"/>
    <property type="match status" value="1"/>
</dbReference>
<gene>
    <name evidence="11" type="ORF">MNOR_LOCUS10421</name>
</gene>
<dbReference type="Pfam" id="PF00648">
    <property type="entry name" value="Peptidase_C2"/>
    <property type="match status" value="1"/>
</dbReference>
<dbReference type="GO" id="GO:0004198">
    <property type="term" value="F:calcium-dependent cysteine-type endopeptidase activity"/>
    <property type="evidence" value="ECO:0007669"/>
    <property type="project" value="InterPro"/>
</dbReference>
<evidence type="ECO:0000256" key="4">
    <source>
        <dbReference type="ARBA" id="ARBA00022737"/>
    </source>
</evidence>
<evidence type="ECO:0000256" key="3">
    <source>
        <dbReference type="ARBA" id="ARBA00022723"/>
    </source>
</evidence>
<sequence length="544" mass="62505">MEASAKRRKIEKSNTAEKNKILYNKDGEPVIFKNITEVSVPSSSVEVISPDFHKLRDKCLADGRLYEDPTFPALDSSVYFSKTPEVPFQWKRPKDICENPKLFIDGGSRFDIKQGDLGNCWFLAATANLTRTRKLFHQVVTKDQNFQTQYAGIFHFRFWQYGKWVEVVVDDRLPTFDGKLVFMHSQRGNEFWSALMEKAYAKLHGSYESLEFGSTCEGMEDLTGGVSEKIDLSIYRGSRRKLFKIMLAEHRHRSLMGCSLTADPDVVEAKCKDGLIRGHTYSVTKVKNCRINTLEGPSTRRLLRLRNPWGDESEWKGAWSDKSSQWEKVSDEVKNKMDLTFDEDGEFWMSIKEFCARYDELEITTIFPTHNELGSDTSWELKQFEGAWMKGLSAGGCYNFTDTFHINPQYLFTLSDQDDDDIGNDHDDDDDDDDIAHGKDSGSTSILISLLQKHRRSMKMHGKDFLYIGFAVYQIPDSNKTVHPLDKNFLSSHEEWHGSDFTNMRGISLRLDLPPGTYCIIPSTYDPDQEGEFLIRIISEKKIS</sequence>
<name>A0AAV2QDJ1_MEGNR</name>
<dbReference type="CDD" id="cd00044">
    <property type="entry name" value="CysPc"/>
    <property type="match status" value="1"/>
</dbReference>
<dbReference type="InterPro" id="IPR036213">
    <property type="entry name" value="Calpain_III_sf"/>
</dbReference>
<dbReference type="InterPro" id="IPR022683">
    <property type="entry name" value="Calpain_III"/>
</dbReference>
<dbReference type="InterPro" id="IPR000169">
    <property type="entry name" value="Pept_cys_AS"/>
</dbReference>
<protein>
    <recommendedName>
        <fullName evidence="10">Calpain catalytic domain-containing protein</fullName>
    </recommendedName>
</protein>
<feature type="active site" evidence="8 9">
    <location>
        <position position="279"/>
    </location>
</feature>
<evidence type="ECO:0000256" key="6">
    <source>
        <dbReference type="ARBA" id="ARBA00022807"/>
    </source>
</evidence>
<dbReference type="InterPro" id="IPR038765">
    <property type="entry name" value="Papain-like_cys_pep_sf"/>
</dbReference>
<comment type="similarity">
    <text evidence="1">Belongs to the peptidase C2 family.</text>
</comment>
<evidence type="ECO:0000256" key="5">
    <source>
        <dbReference type="ARBA" id="ARBA00022801"/>
    </source>
</evidence>
<dbReference type="Gene3D" id="2.60.120.380">
    <property type="match status" value="1"/>
</dbReference>
<dbReference type="Proteomes" id="UP001497623">
    <property type="component" value="Unassembled WGS sequence"/>
</dbReference>
<evidence type="ECO:0000256" key="1">
    <source>
        <dbReference type="ARBA" id="ARBA00007623"/>
    </source>
</evidence>
<feature type="active site" evidence="8 9">
    <location>
        <position position="307"/>
    </location>
</feature>
<dbReference type="SMART" id="SM00720">
    <property type="entry name" value="calpain_III"/>
    <property type="match status" value="1"/>
</dbReference>
<keyword evidence="12" id="KW-1185">Reference proteome</keyword>
<keyword evidence="5 9" id="KW-0378">Hydrolase</keyword>
<dbReference type="PRINTS" id="PR00704">
    <property type="entry name" value="CALPAIN"/>
</dbReference>
<evidence type="ECO:0000256" key="7">
    <source>
        <dbReference type="ARBA" id="ARBA00022837"/>
    </source>
</evidence>
<dbReference type="AlphaFoldDB" id="A0AAV2QDJ1"/>
<dbReference type="PROSITE" id="PS00139">
    <property type="entry name" value="THIOL_PROTEASE_CYS"/>
    <property type="match status" value="1"/>
</dbReference>
<evidence type="ECO:0000259" key="10">
    <source>
        <dbReference type="PROSITE" id="PS50203"/>
    </source>
</evidence>
<dbReference type="InterPro" id="IPR022684">
    <property type="entry name" value="Calpain_cysteine_protease"/>
</dbReference>
<dbReference type="FunFam" id="3.90.70.10:FF:000001">
    <property type="entry name" value="Calpain-1 catalytic subunit"/>
    <property type="match status" value="1"/>
</dbReference>
<dbReference type="PANTHER" id="PTHR10183:SF433">
    <property type="entry name" value="CALPAIN-A-RELATED"/>
    <property type="match status" value="1"/>
</dbReference>
<comment type="caution">
    <text evidence="11">The sequence shown here is derived from an EMBL/GenBank/DDBJ whole genome shotgun (WGS) entry which is preliminary data.</text>
</comment>
<dbReference type="InterPro" id="IPR001300">
    <property type="entry name" value="Peptidase_C2_calpain_cat"/>
</dbReference>
<dbReference type="GO" id="GO:0005737">
    <property type="term" value="C:cytoplasm"/>
    <property type="evidence" value="ECO:0007669"/>
    <property type="project" value="TreeGrafter"/>
</dbReference>
<keyword evidence="4" id="KW-0677">Repeat</keyword>
<feature type="active site" evidence="8 9">
    <location>
        <position position="120"/>
    </location>
</feature>
<feature type="domain" description="Calpain catalytic" evidence="10">
    <location>
        <begin position="65"/>
        <end position="367"/>
    </location>
</feature>
<dbReference type="PROSITE" id="PS50203">
    <property type="entry name" value="CALPAIN_CAT"/>
    <property type="match status" value="1"/>
</dbReference>
<evidence type="ECO:0000256" key="8">
    <source>
        <dbReference type="PIRSR" id="PIRSR622684-1"/>
    </source>
</evidence>
<dbReference type="SUPFAM" id="SSF49758">
    <property type="entry name" value="Calpain large subunit, middle domain (domain III)"/>
    <property type="match status" value="1"/>
</dbReference>
<dbReference type="FunFam" id="2.60.120.380:FF:000001">
    <property type="entry name" value="Calpain-1 catalytic subunit"/>
    <property type="match status" value="1"/>
</dbReference>
<evidence type="ECO:0000256" key="9">
    <source>
        <dbReference type="PROSITE-ProRule" id="PRU00239"/>
    </source>
</evidence>
<accession>A0AAV2QDJ1</accession>
<dbReference type="GO" id="GO:0006508">
    <property type="term" value="P:proteolysis"/>
    <property type="evidence" value="ECO:0007669"/>
    <property type="project" value="UniProtKB-KW"/>
</dbReference>
<keyword evidence="6 9" id="KW-0788">Thiol protease</keyword>
<proteinExistence type="inferred from homology"/>
<evidence type="ECO:0000256" key="2">
    <source>
        <dbReference type="ARBA" id="ARBA00022670"/>
    </source>
</evidence>
<reference evidence="11 12" key="1">
    <citation type="submission" date="2024-05" db="EMBL/GenBank/DDBJ databases">
        <authorList>
            <person name="Wallberg A."/>
        </authorList>
    </citation>
    <scope>NUCLEOTIDE SEQUENCE [LARGE SCALE GENOMIC DNA]</scope>
</reference>
<dbReference type="PANTHER" id="PTHR10183">
    <property type="entry name" value="CALPAIN"/>
    <property type="match status" value="1"/>
</dbReference>
<dbReference type="CDD" id="cd00214">
    <property type="entry name" value="Calpain_III"/>
    <property type="match status" value="1"/>
</dbReference>
<organism evidence="11 12">
    <name type="scientific">Meganyctiphanes norvegica</name>
    <name type="common">Northern krill</name>
    <name type="synonym">Thysanopoda norvegica</name>
    <dbReference type="NCBI Taxonomy" id="48144"/>
    <lineage>
        <taxon>Eukaryota</taxon>
        <taxon>Metazoa</taxon>
        <taxon>Ecdysozoa</taxon>
        <taxon>Arthropoda</taxon>
        <taxon>Crustacea</taxon>
        <taxon>Multicrustacea</taxon>
        <taxon>Malacostraca</taxon>
        <taxon>Eumalacostraca</taxon>
        <taxon>Eucarida</taxon>
        <taxon>Euphausiacea</taxon>
        <taxon>Euphausiidae</taxon>
        <taxon>Meganyctiphanes</taxon>
    </lineage>
</organism>
<keyword evidence="2 9" id="KW-0645">Protease</keyword>
<dbReference type="InterPro" id="IPR033883">
    <property type="entry name" value="C2_III"/>
</dbReference>
<evidence type="ECO:0000313" key="12">
    <source>
        <dbReference type="Proteomes" id="UP001497623"/>
    </source>
</evidence>
<keyword evidence="7" id="KW-0106">Calcium</keyword>
<evidence type="ECO:0000313" key="11">
    <source>
        <dbReference type="EMBL" id="CAL4077497.1"/>
    </source>
</evidence>
<dbReference type="SUPFAM" id="SSF54001">
    <property type="entry name" value="Cysteine proteinases"/>
    <property type="match status" value="1"/>
</dbReference>
<dbReference type="GO" id="GO:0046872">
    <property type="term" value="F:metal ion binding"/>
    <property type="evidence" value="ECO:0007669"/>
    <property type="project" value="UniProtKB-KW"/>
</dbReference>
<dbReference type="SMART" id="SM00230">
    <property type="entry name" value="CysPc"/>
    <property type="match status" value="1"/>
</dbReference>
<dbReference type="Gene3D" id="3.90.70.10">
    <property type="entry name" value="Cysteine proteinases"/>
    <property type="match status" value="1"/>
</dbReference>